<evidence type="ECO:0000256" key="9">
    <source>
        <dbReference type="SAM" id="Phobius"/>
    </source>
</evidence>
<evidence type="ECO:0000256" key="6">
    <source>
        <dbReference type="ARBA" id="ARBA00022989"/>
    </source>
</evidence>
<evidence type="ECO:0000256" key="4">
    <source>
        <dbReference type="ARBA" id="ARBA00022475"/>
    </source>
</evidence>
<feature type="transmembrane region" description="Helical" evidence="9">
    <location>
        <begin position="37"/>
        <end position="56"/>
    </location>
</feature>
<feature type="transmembrane region" description="Helical" evidence="9">
    <location>
        <begin position="259"/>
        <end position="281"/>
    </location>
</feature>
<evidence type="ECO:0000313" key="11">
    <source>
        <dbReference type="EMBL" id="KRM75246.1"/>
    </source>
</evidence>
<feature type="transmembrane region" description="Helical" evidence="9">
    <location>
        <begin position="145"/>
        <end position="170"/>
    </location>
</feature>
<feature type="transmembrane region" description="Helical" evidence="9">
    <location>
        <begin position="369"/>
        <end position="389"/>
    </location>
</feature>
<gene>
    <name evidence="11" type="ORF">FC82_GL002431</name>
</gene>
<evidence type="ECO:0000256" key="5">
    <source>
        <dbReference type="ARBA" id="ARBA00022692"/>
    </source>
</evidence>
<dbReference type="PANTHER" id="PTHR33451:SF5">
    <property type="entry name" value="NA+_H+ ANTIPORTER"/>
    <property type="match status" value="1"/>
</dbReference>
<feature type="transmembrane region" description="Helical" evidence="9">
    <location>
        <begin position="293"/>
        <end position="315"/>
    </location>
</feature>
<keyword evidence="6 9" id="KW-1133">Transmembrane helix</keyword>
<comment type="caution">
    <text evidence="11">The sequence shown here is derived from an EMBL/GenBank/DDBJ whole genome shotgun (WGS) entry which is preliminary data.</text>
</comment>
<keyword evidence="5 9" id="KW-0812">Transmembrane</keyword>
<dbReference type="RefSeq" id="WP_056996879.1">
    <property type="nucleotide sequence ID" value="NZ_AYYR01000054.1"/>
</dbReference>
<evidence type="ECO:0000313" key="12">
    <source>
        <dbReference type="Proteomes" id="UP000051845"/>
    </source>
</evidence>
<protein>
    <submittedName>
        <fullName evidence="11">Na+ H+ antiporter family protein</fullName>
    </submittedName>
</protein>
<feature type="transmembrane region" description="Helical" evidence="9">
    <location>
        <begin position="235"/>
        <end position="253"/>
    </location>
</feature>
<evidence type="ECO:0000259" key="10">
    <source>
        <dbReference type="Pfam" id="PF03553"/>
    </source>
</evidence>
<dbReference type="InterPro" id="IPR018461">
    <property type="entry name" value="Na/H_Antiport_NhaC-like_C"/>
</dbReference>
<dbReference type="PATRIC" id="fig|1423733.4.peg.2545"/>
<accession>A0A0R2B794</accession>
<evidence type="ECO:0000256" key="7">
    <source>
        <dbReference type="ARBA" id="ARBA00023136"/>
    </source>
</evidence>
<dbReference type="Proteomes" id="UP000051845">
    <property type="component" value="Unassembled WGS sequence"/>
</dbReference>
<dbReference type="GO" id="GO:0015297">
    <property type="term" value="F:antiporter activity"/>
    <property type="evidence" value="ECO:0007669"/>
    <property type="project" value="UniProtKB-KW"/>
</dbReference>
<feature type="domain" description="Na+/H+ antiporter NhaC-like C-terminal" evidence="10">
    <location>
        <begin position="233"/>
        <end position="426"/>
    </location>
</feature>
<reference evidence="11 12" key="1">
    <citation type="journal article" date="2015" name="Genome Announc.">
        <title>Expanding the biotechnology potential of lactobacilli through comparative genomics of 213 strains and associated genera.</title>
        <authorList>
            <person name="Sun Z."/>
            <person name="Harris H.M."/>
            <person name="McCann A."/>
            <person name="Guo C."/>
            <person name="Argimon S."/>
            <person name="Zhang W."/>
            <person name="Yang X."/>
            <person name="Jeffery I.B."/>
            <person name="Cooney J.C."/>
            <person name="Kagawa T.F."/>
            <person name="Liu W."/>
            <person name="Song Y."/>
            <person name="Salvetti E."/>
            <person name="Wrobel A."/>
            <person name="Rasinkangas P."/>
            <person name="Parkhill J."/>
            <person name="Rea M.C."/>
            <person name="O'Sullivan O."/>
            <person name="Ritari J."/>
            <person name="Douillard F.P."/>
            <person name="Paul Ross R."/>
            <person name="Yang R."/>
            <person name="Briner A.E."/>
            <person name="Felis G.E."/>
            <person name="de Vos W.M."/>
            <person name="Barrangou R."/>
            <person name="Klaenhammer T.R."/>
            <person name="Caufield P.W."/>
            <person name="Cui Y."/>
            <person name="Zhang H."/>
            <person name="O'Toole P.W."/>
        </authorList>
    </citation>
    <scope>NUCLEOTIDE SEQUENCE [LARGE SCALE GENOMIC DNA]</scope>
    <source>
        <strain evidence="11 12">DSM 20515</strain>
    </source>
</reference>
<feature type="transmembrane region" description="Helical" evidence="9">
    <location>
        <begin position="12"/>
        <end position="31"/>
    </location>
</feature>
<evidence type="ECO:0000256" key="1">
    <source>
        <dbReference type="ARBA" id="ARBA00004651"/>
    </source>
</evidence>
<organism evidence="11 12">
    <name type="scientific">Secundilactobacillus collinoides DSM 20515 = JCM 1123</name>
    <dbReference type="NCBI Taxonomy" id="1423733"/>
    <lineage>
        <taxon>Bacteria</taxon>
        <taxon>Bacillati</taxon>
        <taxon>Bacillota</taxon>
        <taxon>Bacilli</taxon>
        <taxon>Lactobacillales</taxon>
        <taxon>Lactobacillaceae</taxon>
        <taxon>Secundilactobacillus</taxon>
    </lineage>
</organism>
<keyword evidence="2" id="KW-0813">Transport</keyword>
<feature type="transmembrane region" description="Helical" evidence="9">
    <location>
        <begin position="330"/>
        <end position="357"/>
    </location>
</feature>
<proteinExistence type="inferred from homology"/>
<feature type="transmembrane region" description="Helical" evidence="9">
    <location>
        <begin position="409"/>
        <end position="428"/>
    </location>
</feature>
<dbReference type="GO" id="GO:0005886">
    <property type="term" value="C:plasma membrane"/>
    <property type="evidence" value="ECO:0007669"/>
    <property type="project" value="UniProtKB-SubCell"/>
</dbReference>
<feature type="transmembrane region" description="Helical" evidence="9">
    <location>
        <begin position="77"/>
        <end position="95"/>
    </location>
</feature>
<feature type="transmembrane region" description="Helical" evidence="9">
    <location>
        <begin position="201"/>
        <end position="223"/>
    </location>
</feature>
<evidence type="ECO:0000256" key="2">
    <source>
        <dbReference type="ARBA" id="ARBA00022448"/>
    </source>
</evidence>
<evidence type="ECO:0000256" key="8">
    <source>
        <dbReference type="ARBA" id="ARBA00038435"/>
    </source>
</evidence>
<dbReference type="AlphaFoldDB" id="A0A0R2B794"/>
<feature type="transmembrane region" description="Helical" evidence="9">
    <location>
        <begin position="115"/>
        <end position="133"/>
    </location>
</feature>
<name>A0A0R2B794_SECCO</name>
<comment type="subcellular location">
    <subcellularLocation>
        <location evidence="1">Cell membrane</location>
        <topology evidence="1">Multi-pass membrane protein</topology>
    </subcellularLocation>
</comment>
<dbReference type="PANTHER" id="PTHR33451">
    <property type="entry name" value="MALATE-2H(+)/NA(+)-LACTATE ANTIPORTER"/>
    <property type="match status" value="1"/>
</dbReference>
<sequence>MQKKEHPKGNFIGLIPLIFFLVIYISSGIVTRSFDNMPLLVAMILASIVALALKGDNKADTFEDKLTVFFKGAGQETMILMIVIFMLAGGFYYVTKSMHAVETVTNIGLTYLPRPFLVPGVFILGCIISFAMGTSMGTVAALMPIATSIATIGHISMPLMAGVVVSGGMFDDDLSLISASAIVSAKTQGVTIFDKFKTNTIMVVPAVLITVILLATVTVGSGNVGNLGTINWIKILPYIIVIGLSFMNINVMIVLTLGIVSAVIIGLIYGDFGFVAALDAIHRGMLSMGDIAFISLIVGGLAALMTHMGGIQWLLDKITKRANGPVGGKFAIAFLILLLDVITTNNTVSIMIAGPIANDLADTYHISKSYTASILDVFSCVGQGLIPYGGQLLMAAGIAQISAVSIVPYSWYCIVLGIVSVIFLLTRFSPRDGRKTFSDVAD</sequence>
<keyword evidence="3" id="KW-0050">Antiport</keyword>
<keyword evidence="7 9" id="KW-0472">Membrane</keyword>
<keyword evidence="4" id="KW-1003">Cell membrane</keyword>
<dbReference type="InterPro" id="IPR052180">
    <property type="entry name" value="NhaC_Na-H+_Antiporter"/>
</dbReference>
<dbReference type="EMBL" id="AYYR01000054">
    <property type="protein sequence ID" value="KRM75246.1"/>
    <property type="molecule type" value="Genomic_DNA"/>
</dbReference>
<feature type="domain" description="Na+/H+ antiporter NhaC-like C-terminal" evidence="10">
    <location>
        <begin position="17"/>
        <end position="214"/>
    </location>
</feature>
<dbReference type="Pfam" id="PF03553">
    <property type="entry name" value="Na_H_antiporter"/>
    <property type="match status" value="2"/>
</dbReference>
<comment type="similarity">
    <text evidence="8">Belongs to the NhaC Na(+)/H(+) (TC 2.A.35) antiporter family.</text>
</comment>
<dbReference type="STRING" id="33960.TY91_14855"/>
<evidence type="ECO:0000256" key="3">
    <source>
        <dbReference type="ARBA" id="ARBA00022449"/>
    </source>
</evidence>